<keyword evidence="2" id="KW-1185">Reference proteome</keyword>
<sequence length="61" mass="6968">FSWRDRAGNVHPMVKACALERINHMFVAWGWGTSFGYYFRIGGAAFYLAQKLDPEIMRLGG</sequence>
<reference evidence="1" key="1">
    <citation type="journal article" date="2021" name="New Phytol.">
        <title>Evolutionary innovations through gain and loss of genes in the ectomycorrhizal Boletales.</title>
        <authorList>
            <person name="Wu G."/>
            <person name="Miyauchi S."/>
            <person name="Morin E."/>
            <person name="Kuo A."/>
            <person name="Drula E."/>
            <person name="Varga T."/>
            <person name="Kohler A."/>
            <person name="Feng B."/>
            <person name="Cao Y."/>
            <person name="Lipzen A."/>
            <person name="Daum C."/>
            <person name="Hundley H."/>
            <person name="Pangilinan J."/>
            <person name="Johnson J."/>
            <person name="Barry K."/>
            <person name="LaButti K."/>
            <person name="Ng V."/>
            <person name="Ahrendt S."/>
            <person name="Min B."/>
            <person name="Choi I.G."/>
            <person name="Park H."/>
            <person name="Plett J.M."/>
            <person name="Magnuson J."/>
            <person name="Spatafora J.W."/>
            <person name="Nagy L.G."/>
            <person name="Henrissat B."/>
            <person name="Grigoriev I.V."/>
            <person name="Yang Z.L."/>
            <person name="Xu J."/>
            <person name="Martin F.M."/>
        </authorList>
    </citation>
    <scope>NUCLEOTIDE SEQUENCE</scope>
    <source>
        <strain evidence="1">KUC20120723A-06</strain>
    </source>
</reference>
<evidence type="ECO:0000313" key="1">
    <source>
        <dbReference type="EMBL" id="KAH7923642.1"/>
    </source>
</evidence>
<organism evidence="1 2">
    <name type="scientific">Leucogyrophana mollusca</name>
    <dbReference type="NCBI Taxonomy" id="85980"/>
    <lineage>
        <taxon>Eukaryota</taxon>
        <taxon>Fungi</taxon>
        <taxon>Dikarya</taxon>
        <taxon>Basidiomycota</taxon>
        <taxon>Agaricomycotina</taxon>
        <taxon>Agaricomycetes</taxon>
        <taxon>Agaricomycetidae</taxon>
        <taxon>Boletales</taxon>
        <taxon>Boletales incertae sedis</taxon>
        <taxon>Leucogyrophana</taxon>
    </lineage>
</organism>
<dbReference type="EMBL" id="MU266447">
    <property type="protein sequence ID" value="KAH7923642.1"/>
    <property type="molecule type" value="Genomic_DNA"/>
</dbReference>
<dbReference type="Proteomes" id="UP000790709">
    <property type="component" value="Unassembled WGS sequence"/>
</dbReference>
<proteinExistence type="predicted"/>
<protein>
    <submittedName>
        <fullName evidence="1">Uncharacterized protein</fullName>
    </submittedName>
</protein>
<accession>A0ACB8BFR1</accession>
<gene>
    <name evidence="1" type="ORF">BV22DRAFT_979521</name>
</gene>
<name>A0ACB8BFR1_9AGAM</name>
<feature type="non-terminal residue" evidence="1">
    <location>
        <position position="61"/>
    </location>
</feature>
<evidence type="ECO:0000313" key="2">
    <source>
        <dbReference type="Proteomes" id="UP000790709"/>
    </source>
</evidence>
<feature type="non-terminal residue" evidence="1">
    <location>
        <position position="1"/>
    </location>
</feature>
<comment type="caution">
    <text evidence="1">The sequence shown here is derived from an EMBL/GenBank/DDBJ whole genome shotgun (WGS) entry which is preliminary data.</text>
</comment>